<name>A0A317DV45_9PROT</name>
<gene>
    <name evidence="1" type="ORF">DKG75_20140</name>
</gene>
<evidence type="ECO:0000313" key="2">
    <source>
        <dbReference type="Proteomes" id="UP000246077"/>
    </source>
</evidence>
<reference evidence="2" key="1">
    <citation type="submission" date="2018-05" db="EMBL/GenBank/DDBJ databases">
        <title>Zavarzinia sp. HR-AS.</title>
        <authorList>
            <person name="Lee Y."/>
            <person name="Jeon C.O."/>
        </authorList>
    </citation>
    <scope>NUCLEOTIDE SEQUENCE [LARGE SCALE GENOMIC DNA]</scope>
    <source>
        <strain evidence="2">DSM 1231</strain>
    </source>
</reference>
<dbReference type="OrthoDB" id="178023at2"/>
<keyword evidence="2" id="KW-1185">Reference proteome</keyword>
<evidence type="ECO:0000313" key="1">
    <source>
        <dbReference type="EMBL" id="PWR18282.1"/>
    </source>
</evidence>
<dbReference type="InterPro" id="IPR010752">
    <property type="entry name" value="DUF1329"/>
</dbReference>
<dbReference type="Gene3D" id="2.50.20.10">
    <property type="entry name" value="Lipoprotein localisation LolA/LolB/LppX"/>
    <property type="match status" value="1"/>
</dbReference>
<sequence length="136" mass="15587">MSDKVAYKQLLVPTHLNPELGRYELHRTLGGRGQAEGRPPPPLARRTFYIDEDSWNIATADLYDGRGELWRIQDAPIVNYYDIPLCLSALEATYDLQSGRYVVFGLKNEEKMLNWNVQDVDPSKFTPDAIRRMGTN</sequence>
<organism evidence="1 2">
    <name type="scientific">Zavarzinia compransoris</name>
    <dbReference type="NCBI Taxonomy" id="1264899"/>
    <lineage>
        <taxon>Bacteria</taxon>
        <taxon>Pseudomonadati</taxon>
        <taxon>Pseudomonadota</taxon>
        <taxon>Alphaproteobacteria</taxon>
        <taxon>Rhodospirillales</taxon>
        <taxon>Zavarziniaceae</taxon>
        <taxon>Zavarzinia</taxon>
    </lineage>
</organism>
<comment type="caution">
    <text evidence="1">The sequence shown here is derived from an EMBL/GenBank/DDBJ whole genome shotgun (WGS) entry which is preliminary data.</text>
</comment>
<evidence type="ECO:0008006" key="3">
    <source>
        <dbReference type="Google" id="ProtNLM"/>
    </source>
</evidence>
<accession>A0A317DV45</accession>
<dbReference type="EMBL" id="QGLF01000006">
    <property type="protein sequence ID" value="PWR18282.1"/>
    <property type="molecule type" value="Genomic_DNA"/>
</dbReference>
<dbReference type="AlphaFoldDB" id="A0A317DV45"/>
<dbReference type="Proteomes" id="UP000246077">
    <property type="component" value="Unassembled WGS sequence"/>
</dbReference>
<proteinExistence type="predicted"/>
<dbReference type="Pfam" id="PF07044">
    <property type="entry name" value="DUF1329"/>
    <property type="match status" value="1"/>
</dbReference>
<protein>
    <recommendedName>
        <fullName evidence="3">DUF1329 domain-containing protein</fullName>
    </recommendedName>
</protein>